<accession>A0A543NA35</accession>
<dbReference type="GO" id="GO:0016787">
    <property type="term" value="F:hydrolase activity"/>
    <property type="evidence" value="ECO:0007669"/>
    <property type="project" value="UniProtKB-KW"/>
</dbReference>
<comment type="caution">
    <text evidence="2">The sequence shown here is derived from an EMBL/GenBank/DDBJ whole genome shotgun (WGS) entry which is preliminary data.</text>
</comment>
<dbReference type="Gene3D" id="1.10.10.10">
    <property type="entry name" value="Winged helix-like DNA-binding domain superfamily/Winged helix DNA-binding domain"/>
    <property type="match status" value="1"/>
</dbReference>
<keyword evidence="2" id="KW-0378">Hydrolase</keyword>
<keyword evidence="3" id="KW-1185">Reference proteome</keyword>
<dbReference type="InterPro" id="IPR050662">
    <property type="entry name" value="Sec-metab_biosynth-thioest"/>
</dbReference>
<dbReference type="OrthoDB" id="9788263at2"/>
<dbReference type="InterPro" id="IPR036866">
    <property type="entry name" value="RibonucZ/Hydroxyglut_hydro"/>
</dbReference>
<dbReference type="CDD" id="cd16278">
    <property type="entry name" value="metallo-hydrolase-like_MBL-fold"/>
    <property type="match status" value="1"/>
</dbReference>
<dbReference type="Pfam" id="PF00753">
    <property type="entry name" value="Lactamase_B"/>
    <property type="match status" value="1"/>
</dbReference>
<feature type="domain" description="Metallo-beta-lactamase" evidence="1">
    <location>
        <begin position="26"/>
        <end position="187"/>
    </location>
</feature>
<dbReference type="InterPro" id="IPR036388">
    <property type="entry name" value="WH-like_DNA-bd_sf"/>
</dbReference>
<dbReference type="Gene3D" id="3.60.15.10">
    <property type="entry name" value="Ribonuclease Z/Hydroxyacylglutathione hydrolase-like"/>
    <property type="match status" value="1"/>
</dbReference>
<name>A0A543NA35_9ACTN</name>
<protein>
    <submittedName>
        <fullName evidence="2">Glyoxylase-like metal-dependent hydrolase (Beta-lactamase superfamily II)</fullName>
    </submittedName>
</protein>
<dbReference type="PANTHER" id="PTHR23131">
    <property type="entry name" value="ENDORIBONUCLEASE LACTB2"/>
    <property type="match status" value="1"/>
</dbReference>
<evidence type="ECO:0000259" key="1">
    <source>
        <dbReference type="SMART" id="SM00849"/>
    </source>
</evidence>
<dbReference type="Pfam" id="PF17778">
    <property type="entry name" value="WHD_BLACT"/>
    <property type="match status" value="1"/>
</dbReference>
<reference evidence="2 3" key="1">
    <citation type="submission" date="2019-06" db="EMBL/GenBank/DDBJ databases">
        <title>Sequencing the genomes of 1000 actinobacteria strains.</title>
        <authorList>
            <person name="Klenk H.-P."/>
        </authorList>
    </citation>
    <scope>NUCLEOTIDE SEQUENCE [LARGE SCALE GENOMIC DNA]</scope>
    <source>
        <strain evidence="2 3">DSM 45015</strain>
    </source>
</reference>
<evidence type="ECO:0000313" key="3">
    <source>
        <dbReference type="Proteomes" id="UP000317422"/>
    </source>
</evidence>
<evidence type="ECO:0000313" key="2">
    <source>
        <dbReference type="EMBL" id="TQN28694.1"/>
    </source>
</evidence>
<dbReference type="InterPro" id="IPR041516">
    <property type="entry name" value="LACTB2_WH"/>
</dbReference>
<dbReference type="RefSeq" id="WP_141925708.1">
    <property type="nucleotide sequence ID" value="NZ_VFQC01000002.1"/>
</dbReference>
<gene>
    <name evidence="2" type="ORF">FHX37_4054</name>
</gene>
<dbReference type="SUPFAM" id="SSF56281">
    <property type="entry name" value="Metallo-hydrolase/oxidoreductase"/>
    <property type="match status" value="1"/>
</dbReference>
<proteinExistence type="predicted"/>
<dbReference type="InterPro" id="IPR001279">
    <property type="entry name" value="Metallo-B-lactamas"/>
</dbReference>
<dbReference type="EMBL" id="VFQC01000002">
    <property type="protein sequence ID" value="TQN28694.1"/>
    <property type="molecule type" value="Genomic_DNA"/>
</dbReference>
<dbReference type="AlphaFoldDB" id="A0A543NA35"/>
<dbReference type="SMART" id="SM00849">
    <property type="entry name" value="Lactamase_B"/>
    <property type="match status" value="1"/>
</dbReference>
<dbReference type="PANTHER" id="PTHR23131:SF0">
    <property type="entry name" value="ENDORIBONUCLEASE LACTB2"/>
    <property type="match status" value="1"/>
</dbReference>
<sequence>MQIDGYATRHATCVLCPNPGPMTLDGTNTWVVRDPDTGDAAVVDPGPRDEEHLRRVARTAGERLAVTLVTHHHPDHTDGLRYFRELTGAPVRAVDAAHCDGGAVLRDGETVPVGGLRLRVLATPGHTSDSACFHLPEDDAVLTGDTVLGRGTTVLADSAGLAGYMRSLYRLRDLVDSAGVSVLLPGHGPACSEPWAKLTSYVEHREERLSQVAEAVRAGAREPADVVARVYTDLDPQTRPAAEWSVRAQLRYLAERGDIPAAAGET</sequence>
<dbReference type="Proteomes" id="UP000317422">
    <property type="component" value="Unassembled WGS sequence"/>
</dbReference>
<organism evidence="2 3">
    <name type="scientific">Haloactinospora alba</name>
    <dbReference type="NCBI Taxonomy" id="405555"/>
    <lineage>
        <taxon>Bacteria</taxon>
        <taxon>Bacillati</taxon>
        <taxon>Actinomycetota</taxon>
        <taxon>Actinomycetes</taxon>
        <taxon>Streptosporangiales</taxon>
        <taxon>Nocardiopsidaceae</taxon>
        <taxon>Haloactinospora</taxon>
    </lineage>
</organism>